<reference evidence="1 2" key="1">
    <citation type="submission" date="2021-06" db="EMBL/GenBank/DDBJ databases">
        <title>Caerostris darwini draft genome.</title>
        <authorList>
            <person name="Kono N."/>
            <person name="Arakawa K."/>
        </authorList>
    </citation>
    <scope>NUCLEOTIDE SEQUENCE [LARGE SCALE GENOMIC DNA]</scope>
</reference>
<gene>
    <name evidence="1" type="primary">KHDC4</name>
    <name evidence="1" type="ORF">CDAR_512001</name>
</gene>
<evidence type="ECO:0000313" key="1">
    <source>
        <dbReference type="EMBL" id="GIY81743.1"/>
    </source>
</evidence>
<accession>A0AAV4WH83</accession>
<evidence type="ECO:0000313" key="2">
    <source>
        <dbReference type="Proteomes" id="UP001054837"/>
    </source>
</evidence>
<dbReference type="EMBL" id="BPLQ01014668">
    <property type="protein sequence ID" value="GIY81743.1"/>
    <property type="molecule type" value="Genomic_DNA"/>
</dbReference>
<feature type="non-terminal residue" evidence="1">
    <location>
        <position position="1"/>
    </location>
</feature>
<dbReference type="Proteomes" id="UP001054837">
    <property type="component" value="Unassembled WGS sequence"/>
</dbReference>
<organism evidence="1 2">
    <name type="scientific">Caerostris darwini</name>
    <dbReference type="NCBI Taxonomy" id="1538125"/>
    <lineage>
        <taxon>Eukaryota</taxon>
        <taxon>Metazoa</taxon>
        <taxon>Ecdysozoa</taxon>
        <taxon>Arthropoda</taxon>
        <taxon>Chelicerata</taxon>
        <taxon>Arachnida</taxon>
        <taxon>Araneae</taxon>
        <taxon>Araneomorphae</taxon>
        <taxon>Entelegynae</taxon>
        <taxon>Araneoidea</taxon>
        <taxon>Araneidae</taxon>
        <taxon>Caerostris</taxon>
    </lineage>
</organism>
<sequence>NKNLQKSKDFNSKKITKVAEMMETHVKYLLHYLNIVT</sequence>
<comment type="caution">
    <text evidence="1">The sequence shown here is derived from an EMBL/GenBank/DDBJ whole genome shotgun (WGS) entry which is preliminary data.</text>
</comment>
<protein>
    <submittedName>
        <fullName evidence="1">KH homology domain-containing protein 4</fullName>
    </submittedName>
</protein>
<name>A0AAV4WH83_9ARAC</name>
<keyword evidence="2" id="KW-1185">Reference proteome</keyword>
<proteinExistence type="predicted"/>
<dbReference type="AlphaFoldDB" id="A0AAV4WH83"/>